<sequence length="225" mass="26620">MFDYVDFLYVNEITISHFLSSFDIDDITTETGKSLSSRLEHQIFYNDDDKPTQKVLIKKFPYENKDFQGIINFLRKETNGNIENKMTISSSSIYSQSYEAKNIIVFEDIKKSFFSQNEKKSWICFHFNENSVTLSNYTLRSYFNTPNDHPKTWVIQGSNDGQNWEDIDKQEDCPYLNGASLIHTFKIKKENRKEFSYIKLLQTDSNWYGHDFLLIDSIEFYGELK</sequence>
<dbReference type="EMBL" id="JAPFFF010000009">
    <property type="protein sequence ID" value="KAK8882310.1"/>
    <property type="molecule type" value="Genomic_DNA"/>
</dbReference>
<dbReference type="SUPFAM" id="SSF49785">
    <property type="entry name" value="Galactose-binding domain-like"/>
    <property type="match status" value="1"/>
</dbReference>
<evidence type="ECO:0000313" key="2">
    <source>
        <dbReference type="Proteomes" id="UP001470230"/>
    </source>
</evidence>
<dbReference type="Gene3D" id="2.60.120.260">
    <property type="entry name" value="Galactose-binding domain-like"/>
    <property type="match status" value="1"/>
</dbReference>
<comment type="caution">
    <text evidence="1">The sequence shown here is derived from an EMBL/GenBank/DDBJ whole genome shotgun (WGS) entry which is preliminary data.</text>
</comment>
<evidence type="ECO:0000313" key="1">
    <source>
        <dbReference type="EMBL" id="KAK8882310.1"/>
    </source>
</evidence>
<organism evidence="1 2">
    <name type="scientific">Tritrichomonas musculus</name>
    <dbReference type="NCBI Taxonomy" id="1915356"/>
    <lineage>
        <taxon>Eukaryota</taxon>
        <taxon>Metamonada</taxon>
        <taxon>Parabasalia</taxon>
        <taxon>Tritrichomonadida</taxon>
        <taxon>Tritrichomonadidae</taxon>
        <taxon>Tritrichomonas</taxon>
    </lineage>
</organism>
<gene>
    <name evidence="1" type="ORF">M9Y10_044952</name>
</gene>
<accession>A0ABR2JU23</accession>
<dbReference type="Proteomes" id="UP001470230">
    <property type="component" value="Unassembled WGS sequence"/>
</dbReference>
<protein>
    <recommendedName>
        <fullName evidence="3">F5/8 type C domain-containing protein</fullName>
    </recommendedName>
</protein>
<reference evidence="1 2" key="1">
    <citation type="submission" date="2024-04" db="EMBL/GenBank/DDBJ databases">
        <title>Tritrichomonas musculus Genome.</title>
        <authorList>
            <person name="Alves-Ferreira E."/>
            <person name="Grigg M."/>
            <person name="Lorenzi H."/>
            <person name="Galac M."/>
        </authorList>
    </citation>
    <scope>NUCLEOTIDE SEQUENCE [LARGE SCALE GENOMIC DNA]</scope>
    <source>
        <strain evidence="1 2">EAF2021</strain>
    </source>
</reference>
<name>A0ABR2JU23_9EUKA</name>
<proteinExistence type="predicted"/>
<evidence type="ECO:0008006" key="3">
    <source>
        <dbReference type="Google" id="ProtNLM"/>
    </source>
</evidence>
<keyword evidence="2" id="KW-1185">Reference proteome</keyword>
<dbReference type="InterPro" id="IPR008979">
    <property type="entry name" value="Galactose-bd-like_sf"/>
</dbReference>